<reference evidence="2 3" key="1">
    <citation type="journal article" date="2020" name="Biotechnol. Biofuels">
        <title>New insights from the biogas microbiome by comprehensive genome-resolved metagenomics of nearly 1600 species originating from multiple anaerobic digesters.</title>
        <authorList>
            <person name="Campanaro S."/>
            <person name="Treu L."/>
            <person name="Rodriguez-R L.M."/>
            <person name="Kovalovszki A."/>
            <person name="Ziels R.M."/>
            <person name="Maus I."/>
            <person name="Zhu X."/>
            <person name="Kougias P.G."/>
            <person name="Basile A."/>
            <person name="Luo G."/>
            <person name="Schluter A."/>
            <person name="Konstantinidis K.T."/>
            <person name="Angelidaki I."/>
        </authorList>
    </citation>
    <scope>NUCLEOTIDE SEQUENCE [LARGE SCALE GENOMIC DNA]</scope>
    <source>
        <strain evidence="2">AS27yjCOA_65</strain>
    </source>
</reference>
<dbReference type="Gene3D" id="3.40.50.2000">
    <property type="entry name" value="Glycogen Phosphorylase B"/>
    <property type="match status" value="2"/>
</dbReference>
<keyword evidence="2" id="KW-0808">Transferase</keyword>
<dbReference type="CDD" id="cd03801">
    <property type="entry name" value="GT4_PimA-like"/>
    <property type="match status" value="1"/>
</dbReference>
<dbReference type="GO" id="GO:0016757">
    <property type="term" value="F:glycosyltransferase activity"/>
    <property type="evidence" value="ECO:0007669"/>
    <property type="project" value="InterPro"/>
</dbReference>
<dbReference type="AlphaFoldDB" id="A0A7X9FR01"/>
<proteinExistence type="predicted"/>
<evidence type="ECO:0000313" key="2">
    <source>
        <dbReference type="EMBL" id="NMC62717.1"/>
    </source>
</evidence>
<evidence type="ECO:0000313" key="3">
    <source>
        <dbReference type="Proteomes" id="UP000524246"/>
    </source>
</evidence>
<dbReference type="PANTHER" id="PTHR12526">
    <property type="entry name" value="GLYCOSYLTRANSFERASE"/>
    <property type="match status" value="1"/>
</dbReference>
<organism evidence="2 3">
    <name type="scientific">SAR324 cluster bacterium</name>
    <dbReference type="NCBI Taxonomy" id="2024889"/>
    <lineage>
        <taxon>Bacteria</taxon>
        <taxon>Deltaproteobacteria</taxon>
        <taxon>SAR324 cluster</taxon>
    </lineage>
</organism>
<dbReference type="PANTHER" id="PTHR12526:SF638">
    <property type="entry name" value="SPORE COAT PROTEIN SA"/>
    <property type="match status" value="1"/>
</dbReference>
<evidence type="ECO:0000259" key="1">
    <source>
        <dbReference type="Pfam" id="PF00534"/>
    </source>
</evidence>
<protein>
    <submittedName>
        <fullName evidence="2">Glycosyltransferase family 4 protein</fullName>
    </submittedName>
</protein>
<dbReference type="EMBL" id="JAAZON010000260">
    <property type="protein sequence ID" value="NMC62717.1"/>
    <property type="molecule type" value="Genomic_DNA"/>
</dbReference>
<accession>A0A7X9FR01</accession>
<dbReference type="Proteomes" id="UP000524246">
    <property type="component" value="Unassembled WGS sequence"/>
</dbReference>
<dbReference type="Pfam" id="PF00534">
    <property type="entry name" value="Glycos_transf_1"/>
    <property type="match status" value="1"/>
</dbReference>
<comment type="caution">
    <text evidence="2">The sequence shown here is derived from an EMBL/GenBank/DDBJ whole genome shotgun (WGS) entry which is preliminary data.</text>
</comment>
<sequence length="401" mass="45139">MRSFAFVVPRFGEGIVGGAETLVAALASKLNEGGDEVEVWTTCARDNRTWENYFPQGNAVEFGLPVKRFSVNERNLELWIPHQIAISEGLKLSVNAQLDWMTNGVNSNSLYEHIKKEAAHFHAIFFAPYLFGTTFFGSLICPERSILIPCLHDEHYAYTEIVQSMFRQVKGCLFNSIPEQELAEVTYGSLNGSEVGMGFDVGIYRKREPYFKEAFPYILYVGRKETGKNVQVLIDCFIAYKELDSESPLKLVIAGGGDFQDLQRPNALDRKDVIDLSHVSEEEKQGLIQNCLFLCQPSRNESFSIVLMEAWLQGSPVVVDARCPVTRHHVVESGGGLYFSSEEDLIGICREFLANSQLRLELAEAGRAYVKSRYSWDAVLKRFNQAIDLIFKQGAFGHQSS</sequence>
<dbReference type="SUPFAM" id="SSF53756">
    <property type="entry name" value="UDP-Glycosyltransferase/glycogen phosphorylase"/>
    <property type="match status" value="1"/>
</dbReference>
<dbReference type="InterPro" id="IPR001296">
    <property type="entry name" value="Glyco_trans_1"/>
</dbReference>
<feature type="domain" description="Glycosyl transferase family 1" evidence="1">
    <location>
        <begin position="211"/>
        <end position="367"/>
    </location>
</feature>
<name>A0A7X9FR01_9DELT</name>
<gene>
    <name evidence="2" type="ORF">GYA55_06050</name>
</gene>